<dbReference type="Gene3D" id="3.30.1150.10">
    <property type="match status" value="1"/>
</dbReference>
<proteinExistence type="predicted"/>
<dbReference type="Proteomes" id="UP001596101">
    <property type="component" value="Unassembled WGS sequence"/>
</dbReference>
<protein>
    <submittedName>
        <fullName evidence="2">TonB C-terminal domain-containing protein</fullName>
    </submittedName>
</protein>
<keyword evidence="3" id="KW-1185">Reference proteome</keyword>
<evidence type="ECO:0000256" key="1">
    <source>
        <dbReference type="SAM" id="MobiDB-lite"/>
    </source>
</evidence>
<dbReference type="RefSeq" id="WP_379752123.1">
    <property type="nucleotide sequence ID" value="NZ_JBHSMR010000008.1"/>
</dbReference>
<gene>
    <name evidence="2" type="ORF">ACFPQ5_04715</name>
</gene>
<accession>A0ABW0MGY4</accession>
<dbReference type="Pfam" id="PF13103">
    <property type="entry name" value="TonB_2"/>
    <property type="match status" value="1"/>
</dbReference>
<comment type="caution">
    <text evidence="2">The sequence shown here is derived from an EMBL/GenBank/DDBJ whole genome shotgun (WGS) entry which is preliminary data.</text>
</comment>
<sequence length="441" mass="49404">MHSTYDFLDALGLDETADARAIRRAYARRLKDIDQEADAAGFQALREAYESALAWAAYEAHASEPGQTPEPVMTAPVDVMQAAPSPVHVAESAHAPLAEDARLAAVVWERFEADMGELARTQGLADPNAWHALLAERLRDDELINIGARTRFEWQVVSMLGNGWRPGHEALFPAAVAAFEWANDRRRLAQFDYFGHLLNAAIDERALFDSQAIAVRSVQERIAMLLRRETQADWREIYQSIGELRRMQAQFPALLQVVTNPENVAYWETQCEDYDPDAPRVRSRREKAASWFVKIVMLVLLFKACHFMYEYDTERSHERAAAKAARQQAQEDARNYDPRANPPDQALLQEHVPALQYSPPPDARPGDYAVEFEVFLDADGKVIGMNKLQASQLPGFDEALEASLRAAKPFPAATARIFRVGMGAHIAPRTKRRAPGGATQV</sequence>
<name>A0ABW0MGY4_9BURK</name>
<dbReference type="EMBL" id="JBHSMR010000008">
    <property type="protein sequence ID" value="MFC5477478.1"/>
    <property type="molecule type" value="Genomic_DNA"/>
</dbReference>
<evidence type="ECO:0000313" key="3">
    <source>
        <dbReference type="Proteomes" id="UP001596101"/>
    </source>
</evidence>
<dbReference type="SUPFAM" id="SSF74653">
    <property type="entry name" value="TolA/TonB C-terminal domain"/>
    <property type="match status" value="1"/>
</dbReference>
<feature type="region of interest" description="Disordered" evidence="1">
    <location>
        <begin position="320"/>
        <end position="344"/>
    </location>
</feature>
<reference evidence="3" key="1">
    <citation type="journal article" date="2019" name="Int. J. Syst. Evol. Microbiol.">
        <title>The Global Catalogue of Microorganisms (GCM) 10K type strain sequencing project: providing services to taxonomists for standard genome sequencing and annotation.</title>
        <authorList>
            <consortium name="The Broad Institute Genomics Platform"/>
            <consortium name="The Broad Institute Genome Sequencing Center for Infectious Disease"/>
            <person name="Wu L."/>
            <person name="Ma J."/>
        </authorList>
    </citation>
    <scope>NUCLEOTIDE SEQUENCE [LARGE SCALE GENOMIC DNA]</scope>
    <source>
        <strain evidence="3">CCUG 43111</strain>
    </source>
</reference>
<organism evidence="2 3">
    <name type="scientific">Massilia suwonensis</name>
    <dbReference type="NCBI Taxonomy" id="648895"/>
    <lineage>
        <taxon>Bacteria</taxon>
        <taxon>Pseudomonadati</taxon>
        <taxon>Pseudomonadota</taxon>
        <taxon>Betaproteobacteria</taxon>
        <taxon>Burkholderiales</taxon>
        <taxon>Oxalobacteraceae</taxon>
        <taxon>Telluria group</taxon>
        <taxon>Massilia</taxon>
    </lineage>
</organism>
<evidence type="ECO:0000313" key="2">
    <source>
        <dbReference type="EMBL" id="MFC5477478.1"/>
    </source>
</evidence>